<gene>
    <name evidence="1" type="ORF">KPL71_015879</name>
</gene>
<organism evidence="1 2">
    <name type="scientific">Citrus sinensis</name>
    <name type="common">Sweet orange</name>
    <name type="synonym">Citrus aurantium var. sinensis</name>
    <dbReference type="NCBI Taxonomy" id="2711"/>
    <lineage>
        <taxon>Eukaryota</taxon>
        <taxon>Viridiplantae</taxon>
        <taxon>Streptophyta</taxon>
        <taxon>Embryophyta</taxon>
        <taxon>Tracheophyta</taxon>
        <taxon>Spermatophyta</taxon>
        <taxon>Magnoliopsida</taxon>
        <taxon>eudicotyledons</taxon>
        <taxon>Gunneridae</taxon>
        <taxon>Pentapetalae</taxon>
        <taxon>rosids</taxon>
        <taxon>malvids</taxon>
        <taxon>Sapindales</taxon>
        <taxon>Rutaceae</taxon>
        <taxon>Aurantioideae</taxon>
        <taxon>Citrus</taxon>
    </lineage>
</organism>
<dbReference type="EMBL" id="CM039174">
    <property type="protein sequence ID" value="KAH9755722.1"/>
    <property type="molecule type" value="Genomic_DNA"/>
</dbReference>
<keyword evidence="2" id="KW-1185">Reference proteome</keyword>
<comment type="caution">
    <text evidence="1">The sequence shown here is derived from an EMBL/GenBank/DDBJ whole genome shotgun (WGS) entry which is preliminary data.</text>
</comment>
<accession>A0ACB8KMN6</accession>
<dbReference type="Proteomes" id="UP000829398">
    <property type="component" value="Chromosome 5"/>
</dbReference>
<reference evidence="2" key="1">
    <citation type="journal article" date="2023" name="Hortic. Res.">
        <title>A chromosome-level phased genome enabling allele-level studies in sweet orange: a case study on citrus Huanglongbing tolerance.</title>
        <authorList>
            <person name="Wu B."/>
            <person name="Yu Q."/>
            <person name="Deng Z."/>
            <person name="Duan Y."/>
            <person name="Luo F."/>
            <person name="Gmitter F. Jr."/>
        </authorList>
    </citation>
    <scope>NUCLEOTIDE SEQUENCE [LARGE SCALE GENOMIC DNA]</scope>
    <source>
        <strain evidence="2">cv. Valencia</strain>
    </source>
</reference>
<evidence type="ECO:0000313" key="1">
    <source>
        <dbReference type="EMBL" id="KAH9755722.1"/>
    </source>
</evidence>
<evidence type="ECO:0000313" key="2">
    <source>
        <dbReference type="Proteomes" id="UP000829398"/>
    </source>
</evidence>
<proteinExistence type="predicted"/>
<protein>
    <submittedName>
        <fullName evidence="1">CCHC-type domain-containing protein</fullName>
    </submittedName>
</protein>
<name>A0ACB8KMN6_CITSI</name>
<sequence>MATNVETLDPTVNSDYANMSIEEEEEGGLVVTGDEGDDGGQGKIDLRFCLVGRFLTDKVINFAAMKNTMASLWRPGKGVCIKDLSPTLFLFQFFHEIDINRVLESGPWTFDQHILLVKRLEEDEQPQNIPLFSTSFWIQIYNLPIGFMSEKILKDIGNYIGIFLVSDENNLMGVWRNYMRIRVSMDVRKPLKRRMKLKKAGGDWIWVDFKYERLNIFCFTCGLLGHTAQQCPKLYDCPQSEIVPVYGHWLKAPTRRNVMNSGERWLRQGPLETVETSKGKSKDHVVAMSVDSGNIIKYGVAFSKPIIAGVDMGNMALNMGTDNKLPNGMQLKEKPNNGTAVVVDEDMEGEEILETGLIVNDLKRRRSVTGLHITMGLGEEFSAKSDTLAEGKNGPAVGPVIQAHRTQ</sequence>